<name>A0A2T0ZF59_9ACTN</name>
<dbReference type="AlphaFoldDB" id="A0A2T0ZF59"/>
<feature type="region of interest" description="Disordered" evidence="1">
    <location>
        <begin position="51"/>
        <end position="71"/>
    </location>
</feature>
<comment type="caution">
    <text evidence="2">The sequence shown here is derived from an EMBL/GenBank/DDBJ whole genome shotgun (WGS) entry which is preliminary data.</text>
</comment>
<reference evidence="2 3" key="1">
    <citation type="submission" date="2018-03" db="EMBL/GenBank/DDBJ databases">
        <title>Genomic Encyclopedia of Archaeal and Bacterial Type Strains, Phase II (KMG-II): from individual species to whole genera.</title>
        <authorList>
            <person name="Goeker M."/>
        </authorList>
    </citation>
    <scope>NUCLEOTIDE SEQUENCE [LARGE SCALE GENOMIC DNA]</scope>
    <source>
        <strain evidence="2 3">DSM 100065</strain>
    </source>
</reference>
<gene>
    <name evidence="2" type="ORF">CLV47_12336</name>
</gene>
<protein>
    <submittedName>
        <fullName evidence="2">Uncharacterized protein</fullName>
    </submittedName>
</protein>
<dbReference type="RefSeq" id="WP_106350820.1">
    <property type="nucleotide sequence ID" value="NZ_PVUE01000023.1"/>
</dbReference>
<accession>A0A2T0ZF59</accession>
<evidence type="ECO:0000313" key="2">
    <source>
        <dbReference type="EMBL" id="PRZ34804.1"/>
    </source>
</evidence>
<dbReference type="Proteomes" id="UP000237752">
    <property type="component" value="Unassembled WGS sequence"/>
</dbReference>
<dbReference type="EMBL" id="PVUE01000023">
    <property type="protein sequence ID" value="PRZ34804.1"/>
    <property type="molecule type" value="Genomic_DNA"/>
</dbReference>
<evidence type="ECO:0000313" key="3">
    <source>
        <dbReference type="Proteomes" id="UP000237752"/>
    </source>
</evidence>
<evidence type="ECO:0000256" key="1">
    <source>
        <dbReference type="SAM" id="MobiDB-lite"/>
    </source>
</evidence>
<organism evidence="2 3">
    <name type="scientific">Antricoccus suffuscus</name>
    <dbReference type="NCBI Taxonomy" id="1629062"/>
    <lineage>
        <taxon>Bacteria</taxon>
        <taxon>Bacillati</taxon>
        <taxon>Actinomycetota</taxon>
        <taxon>Actinomycetes</taxon>
        <taxon>Geodermatophilales</taxon>
        <taxon>Antricoccaceae</taxon>
        <taxon>Antricoccus</taxon>
    </lineage>
</organism>
<keyword evidence="3" id="KW-1185">Reference proteome</keyword>
<dbReference type="OrthoDB" id="4225464at2"/>
<proteinExistence type="predicted"/>
<sequence length="71" mass="7983">MSNSSGVQAKRGLHLRLSEDQLAQIRQESKAAGMTMQAYIETKVFGDIRPRGRYGQRPYLKGQDEELPMTG</sequence>